<organism evidence="1">
    <name type="scientific">freshwater metagenome</name>
    <dbReference type="NCBI Taxonomy" id="449393"/>
    <lineage>
        <taxon>unclassified sequences</taxon>
        <taxon>metagenomes</taxon>
        <taxon>ecological metagenomes</taxon>
    </lineage>
</organism>
<proteinExistence type="predicted"/>
<evidence type="ECO:0000313" key="1">
    <source>
        <dbReference type="EMBL" id="CAB4566586.1"/>
    </source>
</evidence>
<reference evidence="1" key="1">
    <citation type="submission" date="2020-05" db="EMBL/GenBank/DDBJ databases">
        <authorList>
            <person name="Chiriac C."/>
            <person name="Salcher M."/>
            <person name="Ghai R."/>
            <person name="Kavagutti S V."/>
        </authorList>
    </citation>
    <scope>NUCLEOTIDE SEQUENCE</scope>
</reference>
<dbReference type="EMBL" id="CAEZSU010000269">
    <property type="protein sequence ID" value="CAB4566586.1"/>
    <property type="molecule type" value="Genomic_DNA"/>
</dbReference>
<protein>
    <submittedName>
        <fullName evidence="1">Unannotated protein</fullName>
    </submittedName>
</protein>
<name>A0A6J6DSW0_9ZZZZ</name>
<sequence>MAIAFDGLKHNRACAVAEKDRGIAVVLIGDFGERFGANQENPFEAHGDKPMCLHKSIDKAGACSVDVACTAIDLKFFLDLRCGGGNLIIGGGRCEKDEINVGASEVCHVECFASGFNGKAGGGATVTTFANSGSFGDPRIGGVETRFEISVGDDDVGERGAPTSDGCATRGRNSHRFLGVRVITRYATKQWAGWW</sequence>
<dbReference type="AlphaFoldDB" id="A0A6J6DSW0"/>
<gene>
    <name evidence="1" type="ORF">UFOPK1495_01809</name>
</gene>
<accession>A0A6J6DSW0</accession>